<evidence type="ECO:0000313" key="1">
    <source>
        <dbReference type="EMBL" id="JAE21589.1"/>
    </source>
</evidence>
<reference evidence="1" key="2">
    <citation type="journal article" date="2015" name="Data Brief">
        <title>Shoot transcriptome of the giant reed, Arundo donax.</title>
        <authorList>
            <person name="Barrero R.A."/>
            <person name="Guerrero F.D."/>
            <person name="Moolhuijzen P."/>
            <person name="Goolsby J.A."/>
            <person name="Tidwell J."/>
            <person name="Bellgard S.E."/>
            <person name="Bellgard M.I."/>
        </authorList>
    </citation>
    <scope>NUCLEOTIDE SEQUENCE</scope>
    <source>
        <tissue evidence="1">Shoot tissue taken approximately 20 cm above the soil surface</tissue>
    </source>
</reference>
<name>A0A0A9GDU9_ARUDO</name>
<proteinExistence type="predicted"/>
<dbReference type="EMBL" id="GBRH01176307">
    <property type="protein sequence ID" value="JAE21589.1"/>
    <property type="molecule type" value="Transcribed_RNA"/>
</dbReference>
<sequence>MGIPLNPHGLEGKTALRIEWEGSPSIQNNPCTFAEYYISY</sequence>
<organism evidence="1">
    <name type="scientific">Arundo donax</name>
    <name type="common">Giant reed</name>
    <name type="synonym">Donax arundinaceus</name>
    <dbReference type="NCBI Taxonomy" id="35708"/>
    <lineage>
        <taxon>Eukaryota</taxon>
        <taxon>Viridiplantae</taxon>
        <taxon>Streptophyta</taxon>
        <taxon>Embryophyta</taxon>
        <taxon>Tracheophyta</taxon>
        <taxon>Spermatophyta</taxon>
        <taxon>Magnoliopsida</taxon>
        <taxon>Liliopsida</taxon>
        <taxon>Poales</taxon>
        <taxon>Poaceae</taxon>
        <taxon>PACMAD clade</taxon>
        <taxon>Arundinoideae</taxon>
        <taxon>Arundineae</taxon>
        <taxon>Arundo</taxon>
    </lineage>
</organism>
<reference evidence="1" key="1">
    <citation type="submission" date="2014-09" db="EMBL/GenBank/DDBJ databases">
        <authorList>
            <person name="Magalhaes I.L.F."/>
            <person name="Oliveira U."/>
            <person name="Santos F.R."/>
            <person name="Vidigal T.H.D.A."/>
            <person name="Brescovit A.D."/>
            <person name="Santos A.J."/>
        </authorList>
    </citation>
    <scope>NUCLEOTIDE SEQUENCE</scope>
    <source>
        <tissue evidence="1">Shoot tissue taken approximately 20 cm above the soil surface</tissue>
    </source>
</reference>
<protein>
    <submittedName>
        <fullName evidence="1">Uncharacterized protein</fullName>
    </submittedName>
</protein>
<accession>A0A0A9GDU9</accession>
<dbReference type="AlphaFoldDB" id="A0A0A9GDU9"/>